<dbReference type="PROSITE" id="PS00041">
    <property type="entry name" value="HTH_ARAC_FAMILY_1"/>
    <property type="match status" value="1"/>
</dbReference>
<evidence type="ECO:0000313" key="6">
    <source>
        <dbReference type="Proteomes" id="UP000002171"/>
    </source>
</evidence>
<dbReference type="PROSITE" id="PS01124">
    <property type="entry name" value="HTH_ARAC_FAMILY_2"/>
    <property type="match status" value="1"/>
</dbReference>
<evidence type="ECO:0000256" key="2">
    <source>
        <dbReference type="ARBA" id="ARBA00023125"/>
    </source>
</evidence>
<reference evidence="5 6" key="1">
    <citation type="submission" date="2006-02" db="EMBL/GenBank/DDBJ databases">
        <authorList>
            <person name="Pinhassi J."/>
            <person name="Pedros-Alio C."/>
            <person name="Ferriera S."/>
            <person name="Johnson J."/>
            <person name="Kravitz S."/>
            <person name="Halpern A."/>
            <person name="Remington K."/>
            <person name="Beeson K."/>
            <person name="Tran B."/>
            <person name="Rogers Y.-H."/>
            <person name="Friedman R."/>
            <person name="Venter J.C."/>
        </authorList>
    </citation>
    <scope>NUCLEOTIDE SEQUENCE [LARGE SCALE GENOMIC DNA]</scope>
    <source>
        <strain evidence="5 6">MED92</strain>
    </source>
</reference>
<dbReference type="RefSeq" id="WP_007020220.1">
    <property type="nucleotide sequence ID" value="NZ_CH724125.1"/>
</dbReference>
<protein>
    <submittedName>
        <fullName evidence="5">Transcriptional Regulator, AraC family protein</fullName>
    </submittedName>
</protein>
<dbReference type="GO" id="GO:0043565">
    <property type="term" value="F:sequence-specific DNA binding"/>
    <property type="evidence" value="ECO:0007669"/>
    <property type="project" value="InterPro"/>
</dbReference>
<gene>
    <name evidence="5" type="ORF">MED92_13301</name>
</gene>
<evidence type="ECO:0000259" key="4">
    <source>
        <dbReference type="PROSITE" id="PS01124"/>
    </source>
</evidence>
<dbReference type="PANTHER" id="PTHR46796">
    <property type="entry name" value="HTH-TYPE TRANSCRIPTIONAL ACTIVATOR RHAS-RELATED"/>
    <property type="match status" value="1"/>
</dbReference>
<evidence type="ECO:0000313" key="5">
    <source>
        <dbReference type="EMBL" id="EAR61633.1"/>
    </source>
</evidence>
<comment type="caution">
    <text evidence="5">The sequence shown here is derived from an EMBL/GenBank/DDBJ whole genome shotgun (WGS) entry which is preliminary data.</text>
</comment>
<dbReference type="AlphaFoldDB" id="A0A7U8GSR9"/>
<accession>A0A7U8GSR9</accession>
<keyword evidence="1" id="KW-0805">Transcription regulation</keyword>
<organism evidence="5 6">
    <name type="scientific">Neptuniibacter caesariensis</name>
    <dbReference type="NCBI Taxonomy" id="207954"/>
    <lineage>
        <taxon>Bacteria</taxon>
        <taxon>Pseudomonadati</taxon>
        <taxon>Pseudomonadota</taxon>
        <taxon>Gammaproteobacteria</taxon>
        <taxon>Oceanospirillales</taxon>
        <taxon>Oceanospirillaceae</taxon>
        <taxon>Neptuniibacter</taxon>
    </lineage>
</organism>
<dbReference type="InterPro" id="IPR018060">
    <property type="entry name" value="HTH_AraC"/>
</dbReference>
<sequence>MKSRLKFVDHSSGQPSDCGQVLEIELSSQELNWQGVVLEKGTSPHFYPTHVSTPYFYFALGLEEELHWEAETAEGMAPLHTIPGEIWINPPDTPFTHKIDEPCYFVILAIEKDIFLNHCPLQTDGKEISFLKNYNVQDNVLKSIIDLFLIEVENKGQNGPEYLKNLISMLSVHYLNNYSDFSDQEKQLPPPSRFSEHDLARINQLINDRIDQQISVEEMADALNCSKYYFLREFKKLTGETPYQHLLNIRLDRAKDALLNDRQNLQSIALDLGFSDQAHFTRAFKKKFGVTPGKYKTA</sequence>
<dbReference type="OrthoDB" id="9783876at2"/>
<dbReference type="PRINTS" id="PR00032">
    <property type="entry name" value="HTHARAC"/>
</dbReference>
<keyword evidence="3" id="KW-0804">Transcription</keyword>
<dbReference type="SUPFAM" id="SSF46689">
    <property type="entry name" value="Homeodomain-like"/>
    <property type="match status" value="2"/>
</dbReference>
<dbReference type="SMART" id="SM00342">
    <property type="entry name" value="HTH_ARAC"/>
    <property type="match status" value="1"/>
</dbReference>
<name>A0A7U8GSR9_NEPCE</name>
<dbReference type="Proteomes" id="UP000002171">
    <property type="component" value="Unassembled WGS sequence"/>
</dbReference>
<evidence type="ECO:0000256" key="3">
    <source>
        <dbReference type="ARBA" id="ARBA00023163"/>
    </source>
</evidence>
<dbReference type="EMBL" id="AAOW01000007">
    <property type="protein sequence ID" value="EAR61633.1"/>
    <property type="molecule type" value="Genomic_DNA"/>
</dbReference>
<proteinExistence type="predicted"/>
<keyword evidence="2" id="KW-0238">DNA-binding</keyword>
<dbReference type="Pfam" id="PF12833">
    <property type="entry name" value="HTH_18"/>
    <property type="match status" value="1"/>
</dbReference>
<keyword evidence="6" id="KW-1185">Reference proteome</keyword>
<dbReference type="InterPro" id="IPR009057">
    <property type="entry name" value="Homeodomain-like_sf"/>
</dbReference>
<feature type="domain" description="HTH araC/xylS-type" evidence="4">
    <location>
        <begin position="200"/>
        <end position="298"/>
    </location>
</feature>
<dbReference type="InterPro" id="IPR018062">
    <property type="entry name" value="HTH_AraC-typ_CS"/>
</dbReference>
<evidence type="ECO:0000256" key="1">
    <source>
        <dbReference type="ARBA" id="ARBA00023015"/>
    </source>
</evidence>
<dbReference type="InterPro" id="IPR020449">
    <property type="entry name" value="Tscrpt_reg_AraC-type_HTH"/>
</dbReference>
<dbReference type="Gene3D" id="1.10.10.60">
    <property type="entry name" value="Homeodomain-like"/>
    <property type="match status" value="2"/>
</dbReference>
<dbReference type="InterPro" id="IPR050204">
    <property type="entry name" value="AraC_XylS_family_regulators"/>
</dbReference>
<dbReference type="GO" id="GO:0003700">
    <property type="term" value="F:DNA-binding transcription factor activity"/>
    <property type="evidence" value="ECO:0007669"/>
    <property type="project" value="InterPro"/>
</dbReference>